<feature type="non-terminal residue" evidence="1">
    <location>
        <position position="1"/>
    </location>
</feature>
<name>A0A2T9Z872_9FUNG</name>
<reference evidence="1 2" key="1">
    <citation type="journal article" date="2018" name="MBio">
        <title>Comparative Genomics Reveals the Core Gene Toolbox for the Fungus-Insect Symbiosis.</title>
        <authorList>
            <person name="Wang Y."/>
            <person name="Stata M."/>
            <person name="Wang W."/>
            <person name="Stajich J.E."/>
            <person name="White M.M."/>
            <person name="Moncalvo J.M."/>
        </authorList>
    </citation>
    <scope>NUCLEOTIDE SEQUENCE [LARGE SCALE GENOMIC DNA]</scope>
    <source>
        <strain evidence="1 2">SC-DP-2</strain>
    </source>
</reference>
<gene>
    <name evidence="1" type="ORF">BB560_004807</name>
</gene>
<proteinExistence type="predicted"/>
<comment type="caution">
    <text evidence="1">The sequence shown here is derived from an EMBL/GenBank/DDBJ whole genome shotgun (WGS) entry which is preliminary data.</text>
</comment>
<dbReference type="AlphaFoldDB" id="A0A2T9Z872"/>
<organism evidence="1 2">
    <name type="scientific">Smittium megazygosporum</name>
    <dbReference type="NCBI Taxonomy" id="133381"/>
    <lineage>
        <taxon>Eukaryota</taxon>
        <taxon>Fungi</taxon>
        <taxon>Fungi incertae sedis</taxon>
        <taxon>Zoopagomycota</taxon>
        <taxon>Kickxellomycotina</taxon>
        <taxon>Harpellomycetes</taxon>
        <taxon>Harpellales</taxon>
        <taxon>Legeriomycetaceae</taxon>
        <taxon>Smittium</taxon>
    </lineage>
</organism>
<feature type="non-terminal residue" evidence="1">
    <location>
        <position position="54"/>
    </location>
</feature>
<dbReference type="EMBL" id="MBFS01001638">
    <property type="protein sequence ID" value="PVV00798.1"/>
    <property type="molecule type" value="Genomic_DNA"/>
</dbReference>
<sequence>GFDEFMNIVIDGAEEKKNGLGVVTWLPVVYSPTRFTRAKTSQNSQNLGVELNGL</sequence>
<dbReference type="Proteomes" id="UP000245609">
    <property type="component" value="Unassembled WGS sequence"/>
</dbReference>
<protein>
    <submittedName>
        <fullName evidence="1">Uncharacterized protein</fullName>
    </submittedName>
</protein>
<keyword evidence="2" id="KW-1185">Reference proteome</keyword>
<evidence type="ECO:0000313" key="2">
    <source>
        <dbReference type="Proteomes" id="UP000245609"/>
    </source>
</evidence>
<evidence type="ECO:0000313" key="1">
    <source>
        <dbReference type="EMBL" id="PVV00798.1"/>
    </source>
</evidence>
<accession>A0A2T9Z872</accession>